<dbReference type="Proteomes" id="UP000076532">
    <property type="component" value="Unassembled WGS sequence"/>
</dbReference>
<evidence type="ECO:0000313" key="4">
    <source>
        <dbReference type="Proteomes" id="UP000076532"/>
    </source>
</evidence>
<sequence length="1193" mass="129742">MDTSDIGQYGTLRLVKRQDALSVVASYPIDEESLTFGRDPTCSVRLYYPGVSGVHAKIFFEERKAFLVVMGTNGLLVDGCQVFPAPPGSTSKPTTIPLSNNSEIEIHKKRFVFTYPPKDLRKPIPLISTPSKPSGLDTPGKTAGRTRTLRLSMIQSAQVFTPGPSADPAVNLRILQSPLKPRARSRSPEKMTLTERLKAARDDMDEDADEEIVLVDGNYPRVVEEDKDLIILEDVEIEEREPEAQSLMSSFPSPPSPVKSRPDLKLMPAPLPPVTPRRTPSRPSLHKAVLIRSAQRAVMRVEASEAHGGLAHVYEDEDDEEEEEEENDMGMDMEIEEEDDSEAAEVAAAIAESSFSSGSGADDNEEDDDELQHDEHNDETEDGEEEGTVVAKSSSLWRKSFEKLTWPFRAASHEAEEQQDVDDDALDVPADVNASDEDEAESHQVQEDETPTPVQAPATPHQVRRPLGNFMTPQPFAASGSNGIGGGRYSMAGGTGPRRVKMEPTWKVRDIVVPLRGDEEKEGSNEEEGGAIVATPNRARLSDEERKAIQDRRRSALTAPDTFFGGQAPGLGRLSTSPVKNASPYKPQVQHQIQGDEEEGTRALLERMKETVEGMKRRRSLAPANAHSAGIFGLGDTPIDIDEAGTEERREAEAEAEVETESENEEIEVRDANSEDEASEGEGSDKENASDHQISDTEEHDQQPQADSIRPPRTPHLDLKQVAHSLNPPKTPSFMGVRELFKDKVDLPQTPHMDGMRHLFGQREVPATPAFEGVGEMMSTPSGWKEQGAENQEEEIEESEEEDVKPKMRIRSKPASSTSVAKPASKEAAAPTTRRKTPRAVAVKTPVTEGKSNFADDEATPGDNLARVQEEDEDDKAGKKPTVKRGKGRAASADSDAEESAPAKPKARLVRGSKKVVPDIVEEPVEQPKTSRSRITRGVDVEKVEAAPARKTRTPAARAGSHAPDSEGSSKPVKRTTKASIKLESSTGEPSRIAAPPKPIRKPVSRTLKSATAVPESEPEPAKKTPAARKGRTTTKTTDDESQPAVAASSKKVTRGKAAAVVDDPEDDPLDSINIPDEPVPAAPAKRAARSRTATAEAITQETQSAKATSTRKAPVKKVATKAAPAKKVVATSTIASGDSEEDVNKENTPSKEDEEAAKLKKPTRTKKIIKDEADLEVELPKPRTTRATRSKQ</sequence>
<feature type="compositionally biased region" description="Basic residues" evidence="1">
    <location>
        <begin position="879"/>
        <end position="888"/>
    </location>
</feature>
<proteinExistence type="predicted"/>
<feature type="compositionally biased region" description="Acidic residues" evidence="1">
    <location>
        <begin position="654"/>
        <end position="666"/>
    </location>
</feature>
<feature type="compositionally biased region" description="Acidic residues" evidence="1">
    <location>
        <begin position="362"/>
        <end position="387"/>
    </location>
</feature>
<dbReference type="SMART" id="SM00240">
    <property type="entry name" value="FHA"/>
    <property type="match status" value="1"/>
</dbReference>
<feature type="domain" description="FHA" evidence="2">
    <location>
        <begin position="34"/>
        <end position="82"/>
    </location>
</feature>
<dbReference type="Gene3D" id="2.60.200.20">
    <property type="match status" value="1"/>
</dbReference>
<dbReference type="InterPro" id="IPR008984">
    <property type="entry name" value="SMAD_FHA_dom_sf"/>
</dbReference>
<evidence type="ECO:0000313" key="3">
    <source>
        <dbReference type="EMBL" id="KZP06067.1"/>
    </source>
</evidence>
<dbReference type="PANTHER" id="PTHR35711">
    <property type="entry name" value="EXPRESSED PROTEIN"/>
    <property type="match status" value="1"/>
</dbReference>
<evidence type="ECO:0000259" key="2">
    <source>
        <dbReference type="PROSITE" id="PS50006"/>
    </source>
</evidence>
<feature type="compositionally biased region" description="Basic and acidic residues" evidence="1">
    <location>
        <begin position="1143"/>
        <end position="1152"/>
    </location>
</feature>
<accession>A0A167WGE2</accession>
<feature type="compositionally biased region" description="Low complexity" evidence="1">
    <location>
        <begin position="344"/>
        <end position="361"/>
    </location>
</feature>
<feature type="region of interest" description="Disordered" evidence="1">
    <location>
        <begin position="123"/>
        <end position="142"/>
    </location>
</feature>
<name>A0A167WGE2_9AGAM</name>
<feature type="region of interest" description="Disordered" evidence="1">
    <location>
        <begin position="410"/>
        <end position="598"/>
    </location>
</feature>
<feature type="compositionally biased region" description="Acidic residues" evidence="1">
    <location>
        <begin position="417"/>
        <end position="426"/>
    </location>
</feature>
<dbReference type="SUPFAM" id="SSF49879">
    <property type="entry name" value="SMAD/FHA domain"/>
    <property type="match status" value="1"/>
</dbReference>
<feature type="compositionally biased region" description="Acidic residues" evidence="1">
    <location>
        <begin position="315"/>
        <end position="343"/>
    </location>
</feature>
<keyword evidence="4" id="KW-1185">Reference proteome</keyword>
<dbReference type="Pfam" id="PF00498">
    <property type="entry name" value="FHA"/>
    <property type="match status" value="1"/>
</dbReference>
<dbReference type="STRING" id="436010.A0A167WGE2"/>
<dbReference type="AlphaFoldDB" id="A0A167WGE2"/>
<dbReference type="PROSITE" id="PS50006">
    <property type="entry name" value="FHA_DOMAIN"/>
    <property type="match status" value="1"/>
</dbReference>
<feature type="compositionally biased region" description="Basic residues" evidence="1">
    <location>
        <begin position="1184"/>
        <end position="1193"/>
    </location>
</feature>
<gene>
    <name evidence="3" type="ORF">FIBSPDRAFT_876879</name>
</gene>
<reference evidence="3 4" key="1">
    <citation type="journal article" date="2016" name="Mol. Biol. Evol.">
        <title>Comparative Genomics of Early-Diverging Mushroom-Forming Fungi Provides Insights into the Origins of Lignocellulose Decay Capabilities.</title>
        <authorList>
            <person name="Nagy L.G."/>
            <person name="Riley R."/>
            <person name="Tritt A."/>
            <person name="Adam C."/>
            <person name="Daum C."/>
            <person name="Floudas D."/>
            <person name="Sun H."/>
            <person name="Yadav J.S."/>
            <person name="Pangilinan J."/>
            <person name="Larsson K.H."/>
            <person name="Matsuura K."/>
            <person name="Barry K."/>
            <person name="Labutti K."/>
            <person name="Kuo R."/>
            <person name="Ohm R.A."/>
            <person name="Bhattacharya S.S."/>
            <person name="Shirouzu T."/>
            <person name="Yoshinaga Y."/>
            <person name="Martin F.M."/>
            <person name="Grigoriev I.V."/>
            <person name="Hibbett D.S."/>
        </authorList>
    </citation>
    <scope>NUCLEOTIDE SEQUENCE [LARGE SCALE GENOMIC DNA]</scope>
    <source>
        <strain evidence="3 4">CBS 109695</strain>
    </source>
</reference>
<feature type="compositionally biased region" description="Low complexity" evidence="1">
    <location>
        <begin position="1083"/>
        <end position="1106"/>
    </location>
</feature>
<feature type="region of interest" description="Disordered" evidence="1">
    <location>
        <begin position="613"/>
        <end position="734"/>
    </location>
</feature>
<feature type="compositionally biased region" description="Basic residues" evidence="1">
    <location>
        <begin position="905"/>
        <end position="914"/>
    </location>
</feature>
<dbReference type="OrthoDB" id="6288785at2759"/>
<feature type="region of interest" description="Disordered" evidence="1">
    <location>
        <begin position="241"/>
        <end position="285"/>
    </location>
</feature>
<evidence type="ECO:0000256" key="1">
    <source>
        <dbReference type="SAM" id="MobiDB-lite"/>
    </source>
</evidence>
<organism evidence="3 4">
    <name type="scientific">Athelia psychrophila</name>
    <dbReference type="NCBI Taxonomy" id="1759441"/>
    <lineage>
        <taxon>Eukaryota</taxon>
        <taxon>Fungi</taxon>
        <taxon>Dikarya</taxon>
        <taxon>Basidiomycota</taxon>
        <taxon>Agaricomycotina</taxon>
        <taxon>Agaricomycetes</taxon>
        <taxon>Agaricomycetidae</taxon>
        <taxon>Atheliales</taxon>
        <taxon>Atheliaceae</taxon>
        <taxon>Athelia</taxon>
    </lineage>
</organism>
<feature type="compositionally biased region" description="Low complexity" evidence="1">
    <location>
        <begin position="946"/>
        <end position="959"/>
    </location>
</feature>
<dbReference type="CDD" id="cd22673">
    <property type="entry name" value="FHA_Ki67"/>
    <property type="match status" value="1"/>
</dbReference>
<feature type="compositionally biased region" description="Basic and acidic residues" evidence="1">
    <location>
        <begin position="500"/>
        <end position="524"/>
    </location>
</feature>
<feature type="compositionally biased region" description="Acidic residues" evidence="1">
    <location>
        <begin position="791"/>
        <end position="803"/>
    </location>
</feature>
<dbReference type="EMBL" id="KV417805">
    <property type="protein sequence ID" value="KZP06067.1"/>
    <property type="molecule type" value="Genomic_DNA"/>
</dbReference>
<dbReference type="PANTHER" id="PTHR35711:SF1">
    <property type="entry name" value="ECTODERMAL, ISOFORM F"/>
    <property type="match status" value="1"/>
</dbReference>
<feature type="region of interest" description="Disordered" evidence="1">
    <location>
        <begin position="308"/>
        <end position="394"/>
    </location>
</feature>
<feature type="compositionally biased region" description="Basic and acidic residues" evidence="1">
    <location>
        <begin position="683"/>
        <end position="702"/>
    </location>
</feature>
<dbReference type="InterPro" id="IPR000253">
    <property type="entry name" value="FHA_dom"/>
</dbReference>
<feature type="region of interest" description="Disordered" evidence="1">
    <location>
        <begin position="773"/>
        <end position="1193"/>
    </location>
</feature>
<protein>
    <recommendedName>
        <fullName evidence="2">FHA domain-containing protein</fullName>
    </recommendedName>
</protein>
<feature type="compositionally biased region" description="Low complexity" evidence="1">
    <location>
        <begin position="1121"/>
        <end position="1132"/>
    </location>
</feature>
<feature type="compositionally biased region" description="Gly residues" evidence="1">
    <location>
        <begin position="482"/>
        <end position="496"/>
    </location>
</feature>
<feature type="compositionally biased region" description="Basic and acidic residues" evidence="1">
    <location>
        <begin position="540"/>
        <end position="554"/>
    </location>
</feature>